<dbReference type="SUPFAM" id="SSF143975">
    <property type="entry name" value="IlvD/EDD N-terminal domain-like"/>
    <property type="match status" value="1"/>
</dbReference>
<keyword evidence="14" id="KW-1185">Reference proteome</keyword>
<dbReference type="Pfam" id="PF00920">
    <property type="entry name" value="ILVD_EDD_N"/>
    <property type="match status" value="1"/>
</dbReference>
<comment type="pathway">
    <text evidence="9">Carbohydrate metabolism; Entner-Doudoroff pathway.</text>
</comment>
<comment type="similarity">
    <text evidence="1 9">Belongs to the IlvD/Edd family.</text>
</comment>
<dbReference type="SUPFAM" id="SSF52016">
    <property type="entry name" value="LeuD/IlvD-like"/>
    <property type="match status" value="1"/>
</dbReference>
<dbReference type="InterPro" id="IPR020558">
    <property type="entry name" value="DiOHA_6PGluconate_deHydtase_CS"/>
</dbReference>
<evidence type="ECO:0000256" key="8">
    <source>
        <dbReference type="ARBA" id="ARBA00023277"/>
    </source>
</evidence>
<evidence type="ECO:0000256" key="3">
    <source>
        <dbReference type="ARBA" id="ARBA00022723"/>
    </source>
</evidence>
<keyword evidence="8 9" id="KW-0119">Carbohydrate metabolism</keyword>
<evidence type="ECO:0000313" key="14">
    <source>
        <dbReference type="Proteomes" id="UP001501706"/>
    </source>
</evidence>
<organism evidence="13 14">
    <name type="scientific">Pigmentiphaga daeguensis</name>
    <dbReference type="NCBI Taxonomy" id="414049"/>
    <lineage>
        <taxon>Bacteria</taxon>
        <taxon>Pseudomonadati</taxon>
        <taxon>Pseudomonadota</taxon>
        <taxon>Betaproteobacteria</taxon>
        <taxon>Burkholderiales</taxon>
        <taxon>Alcaligenaceae</taxon>
        <taxon>Pigmentiphaga</taxon>
    </lineage>
</organism>
<evidence type="ECO:0000259" key="11">
    <source>
        <dbReference type="Pfam" id="PF00920"/>
    </source>
</evidence>
<comment type="catalytic activity">
    <reaction evidence="9">
        <text>6-phospho-D-gluconate = 2-dehydro-3-deoxy-6-phospho-D-gluconate + H2O</text>
        <dbReference type="Rhea" id="RHEA:17277"/>
        <dbReference type="ChEBI" id="CHEBI:15377"/>
        <dbReference type="ChEBI" id="CHEBI:57569"/>
        <dbReference type="ChEBI" id="CHEBI:58759"/>
        <dbReference type="EC" id="4.2.1.12"/>
    </reaction>
</comment>
<protein>
    <recommendedName>
        <fullName evidence="9 10">Phosphogluconate dehydratase</fullName>
        <ecNumber evidence="9 10">4.2.1.12</ecNumber>
    </recommendedName>
</protein>
<keyword evidence="7 9" id="KW-0456">Lyase</keyword>
<dbReference type="InterPro" id="IPR037237">
    <property type="entry name" value="IlvD/EDD_N"/>
</dbReference>
<comment type="caution">
    <text evidence="13">The sequence shown here is derived from an EMBL/GenBank/DDBJ whole genome shotgun (WGS) entry which is preliminary data.</text>
</comment>
<dbReference type="HAMAP" id="MF_02094">
    <property type="entry name" value="Edd"/>
    <property type="match status" value="1"/>
</dbReference>
<feature type="domain" description="Dihydroxy-acid/6-phosphogluconate dehydratase C-terminal" evidence="12">
    <location>
        <begin position="408"/>
        <end position="598"/>
    </location>
</feature>
<dbReference type="Pfam" id="PF24877">
    <property type="entry name" value="ILV_EDD_C"/>
    <property type="match status" value="1"/>
</dbReference>
<keyword evidence="3 9" id="KW-0479">Metal-binding</keyword>
<reference evidence="13 14" key="1">
    <citation type="journal article" date="2019" name="Int. J. Syst. Evol. Microbiol.">
        <title>The Global Catalogue of Microorganisms (GCM) 10K type strain sequencing project: providing services to taxonomists for standard genome sequencing and annotation.</title>
        <authorList>
            <consortium name="The Broad Institute Genomics Platform"/>
            <consortium name="The Broad Institute Genome Sequencing Center for Infectious Disease"/>
            <person name="Wu L."/>
            <person name="Ma J."/>
        </authorList>
    </citation>
    <scope>NUCLEOTIDE SEQUENCE [LARGE SCALE GENOMIC DNA]</scope>
    <source>
        <strain evidence="13 14">JCM 14330</strain>
    </source>
</reference>
<dbReference type="EC" id="4.2.1.12" evidence="9 10"/>
<evidence type="ECO:0000256" key="7">
    <source>
        <dbReference type="ARBA" id="ARBA00023239"/>
    </source>
</evidence>
<dbReference type="InterPro" id="IPR042096">
    <property type="entry name" value="Dihydro-acid_dehy_C"/>
</dbReference>
<dbReference type="PANTHER" id="PTHR43661:SF1">
    <property type="entry name" value="PHOSPHOGLUCONATE DEHYDRATASE"/>
    <property type="match status" value="1"/>
</dbReference>
<evidence type="ECO:0000313" key="13">
    <source>
        <dbReference type="EMBL" id="GAA0527086.1"/>
    </source>
</evidence>
<evidence type="ECO:0000256" key="1">
    <source>
        <dbReference type="ARBA" id="ARBA00006486"/>
    </source>
</evidence>
<sequence length="606" mass="64857">MSLHPVLQEVTDRIIARGGDRRAQWLEETRARAGTKVERSHLSCTNLAHGFAAMPDRAKLMLKVQEQPNVAIVSAYNDMLSAHQPLADFPAWIKEAALAAGATAQFAGGVPAMCDGVTQGQAGMELSLFSRDVIAMATAVALSHQMFDAAVYLGVCDKIVPGLVIGALSFGHLPAVFVPGGPMTTGVSNDEKARIRQLYAEGKVGRAELLEAESQAYHGPGTCTFYGTANSNQMLMEFMGLHLPGTSFVNPHTPLREALTREAARQAVSLWHGGGRYTPLCDVLDEKAFVNGIVGLMATGGSTNHTLHLVAMARAAGIELNWDDFHALSEVVPLLARVYPNGKADVNGFQAAGGLQFVIRQLRRGGLLHEDVTTIVGKGLEAYCREPCLEDGRLAWRDGAETPGDDSIVRPLDRPFSPNGGLRVLEGNLGRSIIKISAVAPEHQVVEAPAIVFDDQDEVLAAFQRGELERDFVAVVRWQGPAANGMPELHKLTPTLSVLQGRGFHVALVTDGRMSGASGKVPAAIHVTPEALKGGLIGRVRTGDRVRLDARRGVLEVLADLGARPAQAAPDLRPHRRGVGRDLFGHMRRAVSAAEEGACTLFVDED</sequence>
<proteinExistence type="inferred from homology"/>
<dbReference type="NCBIfam" id="TIGR01196">
    <property type="entry name" value="edd"/>
    <property type="match status" value="1"/>
</dbReference>
<dbReference type="Proteomes" id="UP001501706">
    <property type="component" value="Unassembled WGS sequence"/>
</dbReference>
<keyword evidence="2 9" id="KW-0004">4Fe-4S</keyword>
<evidence type="ECO:0000256" key="2">
    <source>
        <dbReference type="ARBA" id="ARBA00022485"/>
    </source>
</evidence>
<evidence type="ECO:0000256" key="4">
    <source>
        <dbReference type="ARBA" id="ARBA00023004"/>
    </source>
</evidence>
<accession>A0ABN1CV72</accession>
<dbReference type="PANTHER" id="PTHR43661">
    <property type="entry name" value="D-XYLONATE DEHYDRATASE"/>
    <property type="match status" value="1"/>
</dbReference>
<keyword evidence="4 9" id="KW-0408">Iron</keyword>
<name>A0ABN1CV72_9BURK</name>
<dbReference type="InterPro" id="IPR056740">
    <property type="entry name" value="ILV_EDD_C"/>
</dbReference>
<evidence type="ECO:0000256" key="9">
    <source>
        <dbReference type="HAMAP-Rule" id="MF_02094"/>
    </source>
</evidence>
<dbReference type="PROSITE" id="PS00887">
    <property type="entry name" value="ILVD_EDD_2"/>
    <property type="match status" value="1"/>
</dbReference>
<dbReference type="InterPro" id="IPR000581">
    <property type="entry name" value="ILV_EDD_N"/>
</dbReference>
<evidence type="ECO:0000256" key="10">
    <source>
        <dbReference type="NCBIfam" id="TIGR01196"/>
    </source>
</evidence>
<feature type="binding site" evidence="9">
    <location>
        <position position="223"/>
    </location>
    <ligand>
        <name>[4Fe-4S] cluster</name>
        <dbReference type="ChEBI" id="CHEBI:49883"/>
    </ligand>
</feature>
<keyword evidence="6 9" id="KW-0311">Gluconate utilization</keyword>
<dbReference type="RefSeq" id="WP_343928430.1">
    <property type="nucleotide sequence ID" value="NZ_BAAAEN010000028.1"/>
</dbReference>
<dbReference type="InterPro" id="IPR004786">
    <property type="entry name" value="6-phosphgluc_deHydtase"/>
</dbReference>
<evidence type="ECO:0000259" key="12">
    <source>
        <dbReference type="Pfam" id="PF24877"/>
    </source>
</evidence>
<dbReference type="EMBL" id="BAAAEN010000028">
    <property type="protein sequence ID" value="GAA0527086.1"/>
    <property type="molecule type" value="Genomic_DNA"/>
</dbReference>
<feature type="binding site" evidence="9">
    <location>
        <position position="156"/>
    </location>
    <ligand>
        <name>[4Fe-4S] cluster</name>
        <dbReference type="ChEBI" id="CHEBI:49883"/>
    </ligand>
</feature>
<gene>
    <name evidence="9 13" type="primary">edd</name>
    <name evidence="13" type="ORF">GCM10009097_50830</name>
</gene>
<comment type="cofactor">
    <cofactor evidence="9">
        <name>[4Fe-4S] cluster</name>
        <dbReference type="ChEBI" id="CHEBI:49883"/>
    </cofactor>
    <text evidence="9">Binds 1 [4Fe-4S] cluster.</text>
</comment>
<evidence type="ECO:0000256" key="5">
    <source>
        <dbReference type="ARBA" id="ARBA00023014"/>
    </source>
</evidence>
<dbReference type="PROSITE" id="PS00886">
    <property type="entry name" value="ILVD_EDD_1"/>
    <property type="match status" value="1"/>
</dbReference>
<keyword evidence="5 9" id="KW-0411">Iron-sulfur</keyword>
<comment type="function">
    <text evidence="9">Catalyzes the dehydration of 6-phospho-D-gluconate to 2-dehydro-3-deoxy-6-phospho-D-gluconate.</text>
</comment>
<feature type="domain" description="Dihydroxy-acid/6-phosphogluconate dehydratase N-terminal" evidence="11">
    <location>
        <begin position="67"/>
        <end position="381"/>
    </location>
</feature>
<evidence type="ECO:0000256" key="6">
    <source>
        <dbReference type="ARBA" id="ARBA00023064"/>
    </source>
</evidence>
<dbReference type="Gene3D" id="3.50.30.80">
    <property type="entry name" value="IlvD/EDD C-terminal domain-like"/>
    <property type="match status" value="1"/>
</dbReference>